<proteinExistence type="predicted"/>
<gene>
    <name evidence="2" type="ORF">JI435_401150</name>
</gene>
<feature type="region of interest" description="Disordered" evidence="1">
    <location>
        <begin position="1"/>
        <end position="28"/>
    </location>
</feature>
<evidence type="ECO:0000256" key="1">
    <source>
        <dbReference type="SAM" id="MobiDB-lite"/>
    </source>
</evidence>
<dbReference type="Proteomes" id="UP000663193">
    <property type="component" value="Chromosome 1"/>
</dbReference>
<reference evidence="3" key="1">
    <citation type="journal article" date="2021" name="BMC Genomics">
        <title>Chromosome-level genome assembly and manually-curated proteome of model necrotroph Parastagonospora nodorum Sn15 reveals a genome-wide trove of candidate effector homologs, and redundancy of virulence-related functions within an accessory chromosome.</title>
        <authorList>
            <person name="Bertazzoni S."/>
            <person name="Jones D.A.B."/>
            <person name="Phan H.T."/>
            <person name="Tan K.-C."/>
            <person name="Hane J.K."/>
        </authorList>
    </citation>
    <scope>NUCLEOTIDE SEQUENCE [LARGE SCALE GENOMIC DNA]</scope>
    <source>
        <strain evidence="3">SN15 / ATCC MYA-4574 / FGSC 10173)</strain>
    </source>
</reference>
<dbReference type="AlphaFoldDB" id="A0A7U2EQN3"/>
<dbReference type="EMBL" id="CP069023">
    <property type="protein sequence ID" value="QRC91269.1"/>
    <property type="molecule type" value="Genomic_DNA"/>
</dbReference>
<evidence type="ECO:0000313" key="3">
    <source>
        <dbReference type="Proteomes" id="UP000663193"/>
    </source>
</evidence>
<dbReference type="VEuPathDB" id="FungiDB:JI435_401150"/>
<protein>
    <submittedName>
        <fullName evidence="2">Uncharacterized protein</fullName>
    </submittedName>
</protein>
<organism evidence="2 3">
    <name type="scientific">Phaeosphaeria nodorum (strain SN15 / ATCC MYA-4574 / FGSC 10173)</name>
    <name type="common">Glume blotch fungus</name>
    <name type="synonym">Parastagonospora nodorum</name>
    <dbReference type="NCBI Taxonomy" id="321614"/>
    <lineage>
        <taxon>Eukaryota</taxon>
        <taxon>Fungi</taxon>
        <taxon>Dikarya</taxon>
        <taxon>Ascomycota</taxon>
        <taxon>Pezizomycotina</taxon>
        <taxon>Dothideomycetes</taxon>
        <taxon>Pleosporomycetidae</taxon>
        <taxon>Pleosporales</taxon>
        <taxon>Pleosporineae</taxon>
        <taxon>Phaeosphaeriaceae</taxon>
        <taxon>Parastagonospora</taxon>
    </lineage>
</organism>
<accession>A0A7U2EQN3</accession>
<keyword evidence="3" id="KW-1185">Reference proteome</keyword>
<sequence length="79" mass="8541">MRSEAAVAQLPRPAGVRGSQRCDCPRSSEKLLEGSDSGEMLDCQYGTADVQTLIRQQGLLSDDLIGLLLLASEHGRRGR</sequence>
<evidence type="ECO:0000313" key="2">
    <source>
        <dbReference type="EMBL" id="QRC91269.1"/>
    </source>
</evidence>
<name>A0A7U2EQN3_PHANO</name>